<proteinExistence type="inferred from homology"/>
<dbReference type="GO" id="GO:0005739">
    <property type="term" value="C:mitochondrion"/>
    <property type="evidence" value="ECO:0007669"/>
    <property type="project" value="TreeGrafter"/>
</dbReference>
<feature type="domain" description="Exonuclease" evidence="6">
    <location>
        <begin position="21"/>
        <end position="195"/>
    </location>
</feature>
<dbReference type="CDD" id="cd06135">
    <property type="entry name" value="Orn"/>
    <property type="match status" value="1"/>
</dbReference>
<evidence type="ECO:0000313" key="8">
    <source>
        <dbReference type="Proteomes" id="UP000479190"/>
    </source>
</evidence>
<name>A0A6H5IHX6_9HYME</name>
<gene>
    <name evidence="7" type="ORF">TBRA_LOCUS9265</name>
</gene>
<dbReference type="OrthoDB" id="270189at2759"/>
<dbReference type="EMBL" id="CADCXV010000854">
    <property type="protein sequence ID" value="CAB0037436.1"/>
    <property type="molecule type" value="Genomic_DNA"/>
</dbReference>
<dbReference type="SUPFAM" id="SSF53098">
    <property type="entry name" value="Ribonuclease H-like"/>
    <property type="match status" value="1"/>
</dbReference>
<accession>A0A6H5IHX6</accession>
<dbReference type="GO" id="GO:0003676">
    <property type="term" value="F:nucleic acid binding"/>
    <property type="evidence" value="ECO:0007669"/>
    <property type="project" value="InterPro"/>
</dbReference>
<evidence type="ECO:0000256" key="4">
    <source>
        <dbReference type="ARBA" id="ARBA00022839"/>
    </source>
</evidence>
<keyword evidence="2" id="KW-0540">Nuclease</keyword>
<dbReference type="Pfam" id="PF00929">
    <property type="entry name" value="RNase_T"/>
    <property type="match status" value="1"/>
</dbReference>
<keyword evidence="8" id="KW-1185">Reference proteome</keyword>
<dbReference type="InterPro" id="IPR036397">
    <property type="entry name" value="RNaseH_sf"/>
</dbReference>
<evidence type="ECO:0000256" key="1">
    <source>
        <dbReference type="ARBA" id="ARBA00009921"/>
    </source>
</evidence>
<dbReference type="AlphaFoldDB" id="A0A6H5IHX6"/>
<sequence>MSAANKKQTVKEMAENQHRSRIVWIDMEMTGLDVETDRILEVACLITDEHLNIVSDEFCKILYQPDSLLNNMDEWCTKTHRQTGLIELSRKSKEDEKSVSDSLLHFMMKYIPKGKCPMAGNSVYMDRLFLRKYMSSANDYMHYRIIDVSSIKEVVRRWKPEIYNSAPSKDLCHRALDDIKESIQELDFYRKNVFNANI</sequence>
<keyword evidence="4" id="KW-0269">Exonuclease</keyword>
<evidence type="ECO:0000256" key="2">
    <source>
        <dbReference type="ARBA" id="ARBA00022722"/>
    </source>
</evidence>
<evidence type="ECO:0000256" key="3">
    <source>
        <dbReference type="ARBA" id="ARBA00022801"/>
    </source>
</evidence>
<dbReference type="NCBIfam" id="NF003765">
    <property type="entry name" value="PRK05359.1"/>
    <property type="match status" value="1"/>
</dbReference>
<reference evidence="7 8" key="1">
    <citation type="submission" date="2020-02" db="EMBL/GenBank/DDBJ databases">
        <authorList>
            <person name="Ferguson B K."/>
        </authorList>
    </citation>
    <scope>NUCLEOTIDE SEQUENCE [LARGE SCALE GENOMIC DNA]</scope>
</reference>
<evidence type="ECO:0000259" key="6">
    <source>
        <dbReference type="SMART" id="SM00479"/>
    </source>
</evidence>
<dbReference type="InterPro" id="IPR013520">
    <property type="entry name" value="Ribonucl_H"/>
</dbReference>
<evidence type="ECO:0000256" key="5">
    <source>
        <dbReference type="ARBA" id="ARBA00072681"/>
    </source>
</evidence>
<keyword evidence="3" id="KW-0378">Hydrolase</keyword>
<protein>
    <recommendedName>
        <fullName evidence="5">Probable oligoribonuclease</fullName>
    </recommendedName>
</protein>
<dbReference type="GO" id="GO:0000175">
    <property type="term" value="F:3'-5'-RNA exonuclease activity"/>
    <property type="evidence" value="ECO:0007669"/>
    <property type="project" value="InterPro"/>
</dbReference>
<dbReference type="InterPro" id="IPR022894">
    <property type="entry name" value="Oligoribonuclease"/>
</dbReference>
<organism evidence="7 8">
    <name type="scientific">Trichogramma brassicae</name>
    <dbReference type="NCBI Taxonomy" id="86971"/>
    <lineage>
        <taxon>Eukaryota</taxon>
        <taxon>Metazoa</taxon>
        <taxon>Ecdysozoa</taxon>
        <taxon>Arthropoda</taxon>
        <taxon>Hexapoda</taxon>
        <taxon>Insecta</taxon>
        <taxon>Pterygota</taxon>
        <taxon>Neoptera</taxon>
        <taxon>Endopterygota</taxon>
        <taxon>Hymenoptera</taxon>
        <taxon>Apocrita</taxon>
        <taxon>Proctotrupomorpha</taxon>
        <taxon>Chalcidoidea</taxon>
        <taxon>Trichogrammatidae</taxon>
        <taxon>Trichogramma</taxon>
    </lineage>
</organism>
<dbReference type="SMART" id="SM00479">
    <property type="entry name" value="EXOIII"/>
    <property type="match status" value="1"/>
</dbReference>
<dbReference type="PANTHER" id="PTHR11046:SF0">
    <property type="entry name" value="OLIGORIBONUCLEASE, MITOCHONDRIAL"/>
    <property type="match status" value="1"/>
</dbReference>
<dbReference type="Proteomes" id="UP000479190">
    <property type="component" value="Unassembled WGS sequence"/>
</dbReference>
<dbReference type="PANTHER" id="PTHR11046">
    <property type="entry name" value="OLIGORIBONUCLEASE, MITOCHONDRIAL"/>
    <property type="match status" value="1"/>
</dbReference>
<comment type="similarity">
    <text evidence="1">Belongs to the oligoribonuclease family.</text>
</comment>
<dbReference type="FunFam" id="3.30.420.10:FF:000003">
    <property type="entry name" value="Oligoribonuclease"/>
    <property type="match status" value="1"/>
</dbReference>
<dbReference type="Gene3D" id="3.30.420.10">
    <property type="entry name" value="Ribonuclease H-like superfamily/Ribonuclease H"/>
    <property type="match status" value="1"/>
</dbReference>
<evidence type="ECO:0000313" key="7">
    <source>
        <dbReference type="EMBL" id="CAB0037436.1"/>
    </source>
</evidence>
<dbReference type="InterPro" id="IPR012337">
    <property type="entry name" value="RNaseH-like_sf"/>
</dbReference>